<dbReference type="EMBL" id="NBIV01000061">
    <property type="protein sequence ID" value="PXF45416.1"/>
    <property type="molecule type" value="Genomic_DNA"/>
</dbReference>
<evidence type="ECO:0000313" key="2">
    <source>
        <dbReference type="Proteomes" id="UP000247409"/>
    </source>
</evidence>
<organism evidence="1 2">
    <name type="scientific">Gracilariopsis chorda</name>
    <dbReference type="NCBI Taxonomy" id="448386"/>
    <lineage>
        <taxon>Eukaryota</taxon>
        <taxon>Rhodophyta</taxon>
        <taxon>Florideophyceae</taxon>
        <taxon>Rhodymeniophycidae</taxon>
        <taxon>Gracilariales</taxon>
        <taxon>Gracilariaceae</taxon>
        <taxon>Gracilariopsis</taxon>
    </lineage>
</organism>
<accession>A0A2V3ITG5</accession>
<evidence type="ECO:0000313" key="1">
    <source>
        <dbReference type="EMBL" id="PXF45416.1"/>
    </source>
</evidence>
<proteinExistence type="predicted"/>
<gene>
    <name evidence="1" type="ORF">BWQ96_04831</name>
</gene>
<dbReference type="Proteomes" id="UP000247409">
    <property type="component" value="Unassembled WGS sequence"/>
</dbReference>
<reference evidence="1 2" key="1">
    <citation type="journal article" date="2018" name="Mol. Biol. Evol.">
        <title>Analysis of the draft genome of the red seaweed Gracilariopsis chorda provides insights into genome size evolution in Rhodophyta.</title>
        <authorList>
            <person name="Lee J."/>
            <person name="Yang E.C."/>
            <person name="Graf L."/>
            <person name="Yang J.H."/>
            <person name="Qiu H."/>
            <person name="Zel Zion U."/>
            <person name="Chan C.X."/>
            <person name="Stephens T.G."/>
            <person name="Weber A.P.M."/>
            <person name="Boo G.H."/>
            <person name="Boo S.M."/>
            <person name="Kim K.M."/>
            <person name="Shin Y."/>
            <person name="Jung M."/>
            <person name="Lee S.J."/>
            <person name="Yim H.S."/>
            <person name="Lee J.H."/>
            <person name="Bhattacharya D."/>
            <person name="Yoon H.S."/>
        </authorList>
    </citation>
    <scope>NUCLEOTIDE SEQUENCE [LARGE SCALE GENOMIC DNA]</scope>
    <source>
        <strain evidence="1 2">SKKU-2015</strain>
        <tissue evidence="1">Whole body</tissue>
    </source>
</reference>
<comment type="caution">
    <text evidence="1">The sequence shown here is derived from an EMBL/GenBank/DDBJ whole genome shotgun (WGS) entry which is preliminary data.</text>
</comment>
<keyword evidence="2" id="KW-1185">Reference proteome</keyword>
<protein>
    <submittedName>
        <fullName evidence="1">Uncharacterized protein</fullName>
    </submittedName>
</protein>
<dbReference type="AlphaFoldDB" id="A0A2V3ITG5"/>
<sequence length="143" mass="16536">MMEANSFSLFAGEDLFFKEDIISGSGLRAIEDIINPSYSKSTLANMERSERFFVEFANKHKAGDPYTVSVQSSQLIMDCLVEKCRYNTIKEMKVDTMGGCVQQLRLVYQKYGHNANWMVNRETKTATGKRLERNPHFDQFWRA</sequence>
<name>A0A2V3ITG5_9FLOR</name>